<evidence type="ECO:0000313" key="7">
    <source>
        <dbReference type="Proteomes" id="UP000657918"/>
    </source>
</evidence>
<dbReference type="InterPro" id="IPR001480">
    <property type="entry name" value="Bulb-type_lectin_dom"/>
</dbReference>
<dbReference type="SUPFAM" id="SSF51110">
    <property type="entry name" value="alpha-D-mannose-specific plant lectins"/>
    <property type="match status" value="1"/>
</dbReference>
<dbReference type="CDD" id="cd01098">
    <property type="entry name" value="PAN_AP_plant"/>
    <property type="match status" value="1"/>
</dbReference>
<feature type="domain" description="Bulb-type lectin" evidence="5">
    <location>
        <begin position="141"/>
        <end position="257"/>
    </location>
</feature>
<accession>A0A835J2V5</accession>
<dbReference type="Pfam" id="PF01453">
    <property type="entry name" value="B_lectin"/>
    <property type="match status" value="1"/>
</dbReference>
<keyword evidence="2" id="KW-0430">Lectin</keyword>
<dbReference type="Proteomes" id="UP000657918">
    <property type="component" value="Unassembled WGS sequence"/>
</dbReference>
<dbReference type="PANTHER" id="PTHR47976">
    <property type="entry name" value="G-TYPE LECTIN S-RECEPTOR-LIKE SERINE/THREONINE-PROTEIN KINASE SD2-5"/>
    <property type="match status" value="1"/>
</dbReference>
<dbReference type="OrthoDB" id="1668230at2759"/>
<evidence type="ECO:0000256" key="1">
    <source>
        <dbReference type="ARBA" id="ARBA00022729"/>
    </source>
</evidence>
<dbReference type="EMBL" id="JADGMS010000018">
    <property type="protein sequence ID" value="KAF9662130.1"/>
    <property type="molecule type" value="Genomic_DNA"/>
</dbReference>
<dbReference type="FunFam" id="2.90.10.10:FF:000008">
    <property type="entry name" value="Serine/threonine-protein kinase"/>
    <property type="match status" value="1"/>
</dbReference>
<dbReference type="SMART" id="SM00108">
    <property type="entry name" value="B_lectin"/>
    <property type="match status" value="1"/>
</dbReference>
<keyword evidence="4" id="KW-0325">Glycoprotein</keyword>
<keyword evidence="7" id="KW-1185">Reference proteome</keyword>
<dbReference type="AlphaFoldDB" id="A0A835J2V5"/>
<evidence type="ECO:0000256" key="4">
    <source>
        <dbReference type="ARBA" id="ARBA00023180"/>
    </source>
</evidence>
<evidence type="ECO:0000256" key="2">
    <source>
        <dbReference type="ARBA" id="ARBA00022734"/>
    </source>
</evidence>
<comment type="caution">
    <text evidence="6">The sequence shown here is derived from an EMBL/GenBank/DDBJ whole genome shotgun (WGS) entry which is preliminary data.</text>
</comment>
<dbReference type="Gene3D" id="2.90.10.10">
    <property type="entry name" value="Bulb-type lectin domain"/>
    <property type="match status" value="1"/>
</dbReference>
<dbReference type="CDD" id="cd00053">
    <property type="entry name" value="EGF"/>
    <property type="match status" value="1"/>
</dbReference>
<reference evidence="6 7" key="1">
    <citation type="submission" date="2020-10" db="EMBL/GenBank/DDBJ databases">
        <title>Plant Genome Project.</title>
        <authorList>
            <person name="Zhang R.-G."/>
        </authorList>
    </citation>
    <scope>NUCLEOTIDE SEQUENCE [LARGE SCALE GENOMIC DNA]</scope>
    <source>
        <strain evidence="6">FAFU-HL-1</strain>
        <tissue evidence="6">Leaf</tissue>
    </source>
</reference>
<dbReference type="CDD" id="cd00028">
    <property type="entry name" value="B_lectin"/>
    <property type="match status" value="1"/>
</dbReference>
<evidence type="ECO:0000313" key="6">
    <source>
        <dbReference type="EMBL" id="KAF9662130.1"/>
    </source>
</evidence>
<dbReference type="InterPro" id="IPR036426">
    <property type="entry name" value="Bulb-type_lectin_dom_sf"/>
</dbReference>
<keyword evidence="3" id="KW-1015">Disulfide bond</keyword>
<dbReference type="GO" id="GO:0030246">
    <property type="term" value="F:carbohydrate binding"/>
    <property type="evidence" value="ECO:0007669"/>
    <property type="project" value="UniProtKB-KW"/>
</dbReference>
<dbReference type="Gene3D" id="1.10.510.10">
    <property type="entry name" value="Transferase(Phosphotransferase) domain 1"/>
    <property type="match status" value="1"/>
</dbReference>
<sequence length="662" mass="72069">MTQAKHARNILFIEASQPARTERPMFANLLVSATTEELSFHILSVSTTLLVWIYGLSEECPAMEIDAVTLDYEFGVYHEWSWDLKLFVYPVLEVNSTSSSCVVMDQWGLVRFMGSISLLVLLFPGTCKAGIQSVRTIHPGFRGSQMTWINYDGLFLISNNSDFAFGFRTTEDVTRFLLNIVHLGSMKVIWSANRGSPVSNSDNFIFGEDGKVSLQKGEDVVWAADTGGKRVSAIEMQDSGNLVLLGNDSSVLWQSFSHPTNTLISNQDFVDGMKLVSDPSSNNLTHILEIKSGDMTLYAGFQTPQPYWSVQKESRITINQGGGNVDVASLRGNSWRFYDGNKVFLSQFIFSDSIDANATWIAVLGNDGFITFYNLDESGSASQTKIPSDPCSRPEPCDAHFVCSGNNVCQCPSGLRTRSNCQTGIVSTCDGSHDSTELVSAGEGLTYFSLGFLPPSSKTNLEGCKSACQSNCSCLALFFQNSSGNCFQFSNIGSFQNSKAGPSFMAYIKVLSDGGSGSNNGGGGSSKKSFPIVVIIVIATLIAICEKSHFPSYAFKMMEEGKLREILDSKLSLDKDDERVSTSIKVALWCIQEDMHLRPSMTKVVQMLEGLSPVPMPPTSSPLGSRLYSSFFKSISGEGTSSGPSDCNSDAYLSAVQLSGPR</sequence>
<protein>
    <recommendedName>
        <fullName evidence="5">Bulb-type lectin domain-containing protein</fullName>
    </recommendedName>
</protein>
<proteinExistence type="predicted"/>
<dbReference type="PROSITE" id="PS50927">
    <property type="entry name" value="BULB_LECTIN"/>
    <property type="match status" value="1"/>
</dbReference>
<organism evidence="6 7">
    <name type="scientific">Salix dunnii</name>
    <dbReference type="NCBI Taxonomy" id="1413687"/>
    <lineage>
        <taxon>Eukaryota</taxon>
        <taxon>Viridiplantae</taxon>
        <taxon>Streptophyta</taxon>
        <taxon>Embryophyta</taxon>
        <taxon>Tracheophyta</taxon>
        <taxon>Spermatophyta</taxon>
        <taxon>Magnoliopsida</taxon>
        <taxon>eudicotyledons</taxon>
        <taxon>Gunneridae</taxon>
        <taxon>Pentapetalae</taxon>
        <taxon>rosids</taxon>
        <taxon>fabids</taxon>
        <taxon>Malpighiales</taxon>
        <taxon>Salicaceae</taxon>
        <taxon>Saliceae</taxon>
        <taxon>Salix</taxon>
    </lineage>
</organism>
<dbReference type="PANTHER" id="PTHR47976:SF1">
    <property type="entry name" value="G-TYPE LECTIN S-RECEPTOR-LIKE SERINE_THREONINE-PROTEIN KINASE SD2-5"/>
    <property type="match status" value="1"/>
</dbReference>
<gene>
    <name evidence="6" type="ORF">SADUNF_Sadunf18G0021200</name>
</gene>
<name>A0A835J2V5_9ROSI</name>
<keyword evidence="1" id="KW-0732">Signal</keyword>
<evidence type="ECO:0000259" key="5">
    <source>
        <dbReference type="PROSITE" id="PS50927"/>
    </source>
</evidence>
<dbReference type="InterPro" id="IPR051343">
    <property type="entry name" value="G-type_lectin_kinases/EP1-like"/>
</dbReference>
<evidence type="ECO:0000256" key="3">
    <source>
        <dbReference type="ARBA" id="ARBA00023157"/>
    </source>
</evidence>